<feature type="domain" description="DUF4349" evidence="3">
    <location>
        <begin position="101"/>
        <end position="298"/>
    </location>
</feature>
<reference evidence="4 5" key="1">
    <citation type="submission" date="2012-06" db="EMBL/GenBank/DDBJ databases">
        <title>The complete chromosome of genome of Turneriella parva DSM 21527.</title>
        <authorList>
            <consortium name="US DOE Joint Genome Institute (JGI-PGF)"/>
            <person name="Lucas S."/>
            <person name="Han J."/>
            <person name="Lapidus A."/>
            <person name="Bruce D."/>
            <person name="Goodwin L."/>
            <person name="Pitluck S."/>
            <person name="Peters L."/>
            <person name="Kyrpides N."/>
            <person name="Mavromatis K."/>
            <person name="Ivanova N."/>
            <person name="Mikhailova N."/>
            <person name="Chertkov O."/>
            <person name="Detter J.C."/>
            <person name="Tapia R."/>
            <person name="Han C."/>
            <person name="Land M."/>
            <person name="Hauser L."/>
            <person name="Markowitz V."/>
            <person name="Cheng J.-F."/>
            <person name="Hugenholtz P."/>
            <person name="Woyke T."/>
            <person name="Wu D."/>
            <person name="Gronow S."/>
            <person name="Wellnitz S."/>
            <person name="Brambilla E."/>
            <person name="Klenk H.-P."/>
            <person name="Eisen J.A."/>
        </authorList>
    </citation>
    <scope>NUCLEOTIDE SEQUENCE [LARGE SCALE GENOMIC DNA]</scope>
    <source>
        <strain evidence="5">ATCC BAA-1111 / DSM 21527 / NCTC 11395 / H</strain>
    </source>
</reference>
<dbReference type="RefSeq" id="WP_014803209.1">
    <property type="nucleotide sequence ID" value="NC_018020.1"/>
</dbReference>
<feature type="region of interest" description="Disordered" evidence="1">
    <location>
        <begin position="66"/>
        <end position="88"/>
    </location>
</feature>
<proteinExistence type="predicted"/>
<gene>
    <name evidence="4" type="ordered locus">Turpa_2057</name>
</gene>
<evidence type="ECO:0000313" key="5">
    <source>
        <dbReference type="Proteomes" id="UP000006048"/>
    </source>
</evidence>
<sequence length="316" mass="34855">MKKKILITSGLVAAIVIVALTFNRAANNFRQIKLGEFKKSESPASATAEEDSDEIRLNAATATAAPLAGSRREKDVAKNQQGHEPLLPLGPVFKPAVSSERRLEYRANLTYQIADLKAARAFFNQWIPRYGFLQSETASAHDNGYLTLTVKVRSSGLYAALAELDAIGTLAAENISVVDHTENAVYQQMLAEREQIRLRRRATAAAQNSAASRNWQATENLLAASEDKELQTRIADWRINDRVQWATITVQLTLPAAVKPAAIEVPLFQNAFVGVLNVLLQLLYLAIYLVPIAALVWLGWRASLRIIPALRTMPRA</sequence>
<dbReference type="AlphaFoldDB" id="I4B5Z6"/>
<keyword evidence="2" id="KW-0812">Transmembrane</keyword>
<keyword evidence="5" id="KW-1185">Reference proteome</keyword>
<evidence type="ECO:0000256" key="1">
    <source>
        <dbReference type="SAM" id="MobiDB-lite"/>
    </source>
</evidence>
<dbReference type="OrthoDB" id="345519at2"/>
<evidence type="ECO:0000313" key="4">
    <source>
        <dbReference type="EMBL" id="AFM12703.1"/>
    </source>
</evidence>
<feature type="transmembrane region" description="Helical" evidence="2">
    <location>
        <begin position="278"/>
        <end position="300"/>
    </location>
</feature>
<organism evidence="4 5">
    <name type="scientific">Turneriella parva (strain ATCC BAA-1111 / DSM 21527 / NCTC 11395 / H)</name>
    <name type="common">Leptospira parva</name>
    <dbReference type="NCBI Taxonomy" id="869212"/>
    <lineage>
        <taxon>Bacteria</taxon>
        <taxon>Pseudomonadati</taxon>
        <taxon>Spirochaetota</taxon>
        <taxon>Spirochaetia</taxon>
        <taxon>Leptospirales</taxon>
        <taxon>Leptospiraceae</taxon>
        <taxon>Turneriella</taxon>
    </lineage>
</organism>
<dbReference type="HOGENOM" id="CLU_879807_0_0_12"/>
<dbReference type="KEGG" id="tpx:Turpa_2057"/>
<keyword evidence="2" id="KW-0472">Membrane</keyword>
<keyword evidence="2" id="KW-1133">Transmembrane helix</keyword>
<evidence type="ECO:0000259" key="3">
    <source>
        <dbReference type="Pfam" id="PF14257"/>
    </source>
</evidence>
<accession>I4B5Z6</accession>
<evidence type="ECO:0000256" key="2">
    <source>
        <dbReference type="SAM" id="Phobius"/>
    </source>
</evidence>
<dbReference type="Pfam" id="PF14257">
    <property type="entry name" value="DUF4349"/>
    <property type="match status" value="1"/>
</dbReference>
<dbReference type="EMBL" id="CP002959">
    <property type="protein sequence ID" value="AFM12703.1"/>
    <property type="molecule type" value="Genomic_DNA"/>
</dbReference>
<dbReference type="InterPro" id="IPR025645">
    <property type="entry name" value="DUF4349"/>
</dbReference>
<protein>
    <recommendedName>
        <fullName evidence="3">DUF4349 domain-containing protein</fullName>
    </recommendedName>
</protein>
<name>I4B5Z6_TURPD</name>
<dbReference type="Proteomes" id="UP000006048">
    <property type="component" value="Chromosome"/>
</dbReference>